<evidence type="ECO:0000313" key="6">
    <source>
        <dbReference type="EMBL" id="KAF8789558.1"/>
    </source>
</evidence>
<dbReference type="InterPro" id="IPR001257">
    <property type="entry name" value="Parvovirus_NS1_helicase"/>
</dbReference>
<organism evidence="6 7">
    <name type="scientific">Argiope bruennichi</name>
    <name type="common">Wasp spider</name>
    <name type="synonym">Aranea bruennichi</name>
    <dbReference type="NCBI Taxonomy" id="94029"/>
    <lineage>
        <taxon>Eukaryota</taxon>
        <taxon>Metazoa</taxon>
        <taxon>Ecdysozoa</taxon>
        <taxon>Arthropoda</taxon>
        <taxon>Chelicerata</taxon>
        <taxon>Arachnida</taxon>
        <taxon>Araneae</taxon>
        <taxon>Araneomorphae</taxon>
        <taxon>Entelegynae</taxon>
        <taxon>Araneoidea</taxon>
        <taxon>Araneidae</taxon>
        <taxon>Argiope</taxon>
    </lineage>
</organism>
<dbReference type="Pfam" id="PF00078">
    <property type="entry name" value="RVT_1"/>
    <property type="match status" value="1"/>
</dbReference>
<dbReference type="InterPro" id="IPR000477">
    <property type="entry name" value="RT_dom"/>
</dbReference>
<evidence type="ECO:0000256" key="2">
    <source>
        <dbReference type="ARBA" id="ARBA00022840"/>
    </source>
</evidence>
<dbReference type="EMBL" id="JABXBU010000012">
    <property type="protein sequence ID" value="KAF8789558.1"/>
    <property type="molecule type" value="Genomic_DNA"/>
</dbReference>
<keyword evidence="1" id="KW-0547">Nucleotide-binding</keyword>
<protein>
    <submittedName>
        <fullName evidence="6">Retrovirus-related Pol polyprotein type-2 like protein</fullName>
    </submittedName>
</protein>
<accession>A0A8T0FH53</accession>
<dbReference type="AlphaFoldDB" id="A0A8T0FH53"/>
<evidence type="ECO:0000256" key="1">
    <source>
        <dbReference type="ARBA" id="ARBA00022741"/>
    </source>
</evidence>
<keyword evidence="7" id="KW-1185">Reference proteome</keyword>
<evidence type="ECO:0000259" key="4">
    <source>
        <dbReference type="PROSITE" id="PS50878"/>
    </source>
</evidence>
<keyword evidence="2" id="KW-0067">ATP-binding</keyword>
<dbReference type="Proteomes" id="UP000807504">
    <property type="component" value="Unassembled WGS sequence"/>
</dbReference>
<dbReference type="PROSITE" id="PS50878">
    <property type="entry name" value="RT_POL"/>
    <property type="match status" value="1"/>
</dbReference>
<gene>
    <name evidence="6" type="ORF">HNY73_007489</name>
</gene>
<dbReference type="InterPro" id="IPR014015">
    <property type="entry name" value="Helicase_SF3_DNA-vir"/>
</dbReference>
<dbReference type="SUPFAM" id="SSF52540">
    <property type="entry name" value="P-loop containing nucleoside triphosphate hydrolases"/>
    <property type="match status" value="1"/>
</dbReference>
<feature type="domain" description="Reverse transcriptase" evidence="4">
    <location>
        <begin position="1"/>
        <end position="156"/>
    </location>
</feature>
<feature type="domain" description="SF3 helicase" evidence="5">
    <location>
        <begin position="399"/>
        <end position="592"/>
    </location>
</feature>
<sequence length="798" mass="91964">MEKAFDSISYDAIFDALAARQVSPTLVEYIKFVYANSRTFLCFQGQISPDPVKPTRKVRQCDPLSPLLFLLVFEEVLRSIPNYEGYVLHGKKINHIAYADELVLVADSITGLNNIANKILPVLHAIGHRMQCPPPPPPQRQARPASHSVGWLGVQGRKPVTLRSAMETTFAYRAIVFGIKEGKTFQDSLPFKKKLKLRSIIISEHPAGDEECEYRELHYHGLIEHPEKYRFDSDRVMNELKPLCTFFKSEIAKLPINFLAYLNLPPRNIIYENILENSDLPCLQAQVTPELINEVKERKIKRINEKREGSNDIMKIKEFIILTKCFSPTELLNEMCKKPHLKDQFEMIYCKRTYDCNFKKALNFAVQETLDKYYLDLAAEYVDDKRECMSLHQSADLMDQWIKFQGINPQEFCNNFLHLLDHKHRKLNCIILQGAPNSGKTYIAKSLEKATIFYAEVTQAVAGYSFMWMDCINKRLIVINEPFFSNNSIEELKMVLEGTGCRVKCKGKGDEYLRPTPVLITSNVDVWCQCPEAKDAILARCLKIYDNLKPCPFLKNVYKDLHPRWLGILLIRYAKQVPGEIKFDDSDDECPSPPPSQDTAAPNISIEKSSTISWKADGKNKRVIFDSKSTLLVRNRPVRYFRADENFKYLGVNFTPRGRVKFRTDLEERLNILAKSLLKPQQKFFFLVKHLLPSLYYQLSFAKLHSSMLKKLDISVRKFVRTVLHMPKDVPVAAFHANTCDGGLDVPSLRWIAPLLAANRGRKHHLPLLKCDGRQIRTTKDIDRMYQEKLLSLILYEN</sequence>
<name>A0A8T0FH53_ARGBR</name>
<dbReference type="Gene3D" id="3.40.50.300">
    <property type="entry name" value="P-loop containing nucleotide triphosphate hydrolases"/>
    <property type="match status" value="1"/>
</dbReference>
<dbReference type="PROSITE" id="PS51206">
    <property type="entry name" value="SF3_HELICASE_1"/>
    <property type="match status" value="1"/>
</dbReference>
<dbReference type="GO" id="GO:0019079">
    <property type="term" value="P:viral genome replication"/>
    <property type="evidence" value="ECO:0007669"/>
    <property type="project" value="InterPro"/>
</dbReference>
<evidence type="ECO:0000313" key="7">
    <source>
        <dbReference type="Proteomes" id="UP000807504"/>
    </source>
</evidence>
<dbReference type="GO" id="GO:0005524">
    <property type="term" value="F:ATP binding"/>
    <property type="evidence" value="ECO:0007669"/>
    <property type="project" value="UniProtKB-KW"/>
</dbReference>
<feature type="region of interest" description="Disordered" evidence="3">
    <location>
        <begin position="583"/>
        <end position="602"/>
    </location>
</feature>
<comment type="caution">
    <text evidence="6">The sequence shown here is derived from an EMBL/GenBank/DDBJ whole genome shotgun (WGS) entry which is preliminary data.</text>
</comment>
<proteinExistence type="predicted"/>
<dbReference type="InterPro" id="IPR027417">
    <property type="entry name" value="P-loop_NTPase"/>
</dbReference>
<reference evidence="6" key="2">
    <citation type="submission" date="2020-06" db="EMBL/GenBank/DDBJ databases">
        <authorList>
            <person name="Sheffer M."/>
        </authorList>
    </citation>
    <scope>NUCLEOTIDE SEQUENCE</scope>
</reference>
<dbReference type="Pfam" id="PF01057">
    <property type="entry name" value="Parvo_NS1"/>
    <property type="match status" value="1"/>
</dbReference>
<reference evidence="6" key="1">
    <citation type="journal article" date="2020" name="bioRxiv">
        <title>Chromosome-level reference genome of the European wasp spider Argiope bruennichi: a resource for studies on range expansion and evolutionary adaptation.</title>
        <authorList>
            <person name="Sheffer M.M."/>
            <person name="Hoppe A."/>
            <person name="Krehenwinkel H."/>
            <person name="Uhl G."/>
            <person name="Kuss A.W."/>
            <person name="Jensen L."/>
            <person name="Jensen C."/>
            <person name="Gillespie R.G."/>
            <person name="Hoff K.J."/>
            <person name="Prost S."/>
        </authorList>
    </citation>
    <scope>NUCLEOTIDE SEQUENCE</scope>
</reference>
<evidence type="ECO:0000256" key="3">
    <source>
        <dbReference type="SAM" id="MobiDB-lite"/>
    </source>
</evidence>
<dbReference type="PANTHER" id="PTHR19446">
    <property type="entry name" value="REVERSE TRANSCRIPTASES"/>
    <property type="match status" value="1"/>
</dbReference>
<evidence type="ECO:0000259" key="5">
    <source>
        <dbReference type="PROSITE" id="PS51206"/>
    </source>
</evidence>